<feature type="transmembrane region" description="Helical" evidence="7">
    <location>
        <begin position="106"/>
        <end position="131"/>
    </location>
</feature>
<evidence type="ECO:0000256" key="3">
    <source>
        <dbReference type="ARBA" id="ARBA00022927"/>
    </source>
</evidence>
<evidence type="ECO:0000313" key="10">
    <source>
        <dbReference type="Proteomes" id="UP000198881"/>
    </source>
</evidence>
<dbReference type="InterPro" id="IPR002033">
    <property type="entry name" value="TatC"/>
</dbReference>
<evidence type="ECO:0000256" key="6">
    <source>
        <dbReference type="ARBA" id="ARBA00023136"/>
    </source>
</evidence>
<keyword evidence="2 7" id="KW-0812">Transmembrane</keyword>
<dbReference type="RefSeq" id="WP_336704873.1">
    <property type="nucleotide sequence ID" value="NZ_FPCG01000005.1"/>
</dbReference>
<dbReference type="PANTHER" id="PTHR30371">
    <property type="entry name" value="SEC-INDEPENDENT PROTEIN TRANSLOCASE PROTEIN TATC"/>
    <property type="match status" value="1"/>
</dbReference>
<dbReference type="GO" id="GO:0043953">
    <property type="term" value="P:protein transport by the Tat complex"/>
    <property type="evidence" value="ECO:0007669"/>
    <property type="project" value="UniProtKB-UniRule"/>
</dbReference>
<keyword evidence="6 7" id="KW-0472">Membrane</keyword>
<dbReference type="HAMAP" id="MF_00902">
    <property type="entry name" value="TatC"/>
    <property type="match status" value="1"/>
</dbReference>
<comment type="similarity">
    <text evidence="7">Belongs to the TatC family.</text>
</comment>
<feature type="transmembrane region" description="Helical" evidence="7">
    <location>
        <begin position="251"/>
        <end position="271"/>
    </location>
</feature>
<dbReference type="AlphaFoldDB" id="A0A1I7MLV8"/>
<comment type="function">
    <text evidence="7">Part of the twin-arginine translocation (Tat) system that transports large folded proteins containing a characteristic twin-arginine motif in their signal peptide across membranes. Together with TatB, TatC is part of a receptor directly interacting with Tat signal peptides.</text>
</comment>
<dbReference type="Proteomes" id="UP000198881">
    <property type="component" value="Unassembled WGS sequence"/>
</dbReference>
<protein>
    <recommendedName>
        <fullName evidence="7">Sec-independent protein translocase protein TatC</fullName>
    </recommendedName>
</protein>
<feature type="transmembrane region" description="Helical" evidence="7">
    <location>
        <begin position="143"/>
        <end position="165"/>
    </location>
</feature>
<evidence type="ECO:0000313" key="9">
    <source>
        <dbReference type="EMBL" id="SFV22869.1"/>
    </source>
</evidence>
<keyword evidence="5 7" id="KW-0811">Translocation</keyword>
<feature type="transmembrane region" description="Helical" evidence="7">
    <location>
        <begin position="54"/>
        <end position="72"/>
    </location>
</feature>
<feature type="transmembrane region" description="Helical" evidence="7">
    <location>
        <begin position="192"/>
        <end position="216"/>
    </location>
</feature>
<evidence type="ECO:0000256" key="1">
    <source>
        <dbReference type="ARBA" id="ARBA00004141"/>
    </source>
</evidence>
<evidence type="ECO:0000256" key="8">
    <source>
        <dbReference type="SAM" id="MobiDB-lite"/>
    </source>
</evidence>
<keyword evidence="3 7" id="KW-0653">Protein transport</keyword>
<dbReference type="GO" id="GO:0065002">
    <property type="term" value="P:intracellular protein transmembrane transport"/>
    <property type="evidence" value="ECO:0007669"/>
    <property type="project" value="TreeGrafter"/>
</dbReference>
<reference evidence="9 10" key="1">
    <citation type="submission" date="2016-10" db="EMBL/GenBank/DDBJ databases">
        <authorList>
            <person name="de Groot N.N."/>
        </authorList>
    </citation>
    <scope>NUCLEOTIDE SEQUENCE [LARGE SCALE GENOMIC DNA]</scope>
    <source>
        <strain evidence="9 10">CGMCC 1.7054</strain>
    </source>
</reference>
<keyword evidence="7" id="KW-0813">Transport</keyword>
<feature type="transmembrane region" description="Helical" evidence="7">
    <location>
        <begin position="228"/>
        <end position="245"/>
    </location>
</feature>
<feature type="region of interest" description="Disordered" evidence="8">
    <location>
        <begin position="1"/>
        <end position="35"/>
    </location>
</feature>
<dbReference type="EMBL" id="FPCG01000005">
    <property type="protein sequence ID" value="SFV22869.1"/>
    <property type="molecule type" value="Genomic_DNA"/>
</dbReference>
<keyword evidence="4 7" id="KW-1133">Transmembrane helix</keyword>
<gene>
    <name evidence="7" type="primary">tatC</name>
    <name evidence="9" type="ORF">SAMN04487966_10564</name>
</gene>
<keyword evidence="7" id="KW-1003">Cell membrane</keyword>
<dbReference type="NCBIfam" id="TIGR00945">
    <property type="entry name" value="tatC"/>
    <property type="match status" value="1"/>
</dbReference>
<dbReference type="GO" id="GO:0009977">
    <property type="term" value="F:proton motive force dependent protein transmembrane transporter activity"/>
    <property type="evidence" value="ECO:0007669"/>
    <property type="project" value="TreeGrafter"/>
</dbReference>
<name>A0A1I7MLV8_9MICC</name>
<sequence length="301" mass="32976">MAPRSADPVAVAAESARSVKQGKVARPRLKKRRVKTPDGQMSLKDHLIELRNRLIKSGIALLLATIAAFFLYEPVFNALVDPVTRLSTDERQVAVEFTALGQPLDIMIQVSLFIGIVISSPVWLYQAWAYIVPGLKKKEKRYALGFIAAAVPLFVLGVGLGWLVLPEAAQFFVGLTPGELTNNIHVDVYIPFVLRLFLAFGISLVLPVILVGLNMIGVLKGRQIIKHWRITVFLIALLAALAAPGGDAMTMFYLAIPLVTLFGIAIGLCLVNDRRRTKRGLAQEQDIEASIHQGPTPLDQL</sequence>
<accession>A0A1I7MLV8</accession>
<evidence type="ECO:0000256" key="7">
    <source>
        <dbReference type="HAMAP-Rule" id="MF_00902"/>
    </source>
</evidence>
<proteinExistence type="inferred from homology"/>
<dbReference type="STRING" id="574650.SAMN04487966_10564"/>
<organism evidence="9 10">
    <name type="scientific">Micrococcus terreus</name>
    <dbReference type="NCBI Taxonomy" id="574650"/>
    <lineage>
        <taxon>Bacteria</taxon>
        <taxon>Bacillati</taxon>
        <taxon>Actinomycetota</taxon>
        <taxon>Actinomycetes</taxon>
        <taxon>Micrococcales</taxon>
        <taxon>Micrococcaceae</taxon>
        <taxon>Micrococcus</taxon>
    </lineage>
</organism>
<evidence type="ECO:0000256" key="4">
    <source>
        <dbReference type="ARBA" id="ARBA00022989"/>
    </source>
</evidence>
<comment type="subunit">
    <text evidence="7">The Tat system comprises two distinct complexes: a TatABC complex, containing multiple copies of TatA, TatB and TatC subunits, and a separate TatA complex, containing only TatA subunits. Substrates initially bind to the TatABC complex, which probably triggers association of the separate TatA complex to form the active translocon.</text>
</comment>
<keyword evidence="10" id="KW-1185">Reference proteome</keyword>
<dbReference type="PANTHER" id="PTHR30371:SF0">
    <property type="entry name" value="SEC-INDEPENDENT PROTEIN TRANSLOCASE PROTEIN TATC, CHLOROPLASTIC-RELATED"/>
    <property type="match status" value="1"/>
</dbReference>
<comment type="subcellular location">
    <subcellularLocation>
        <location evidence="7">Cell membrane</location>
        <topology evidence="7">Multi-pass membrane protein</topology>
    </subcellularLocation>
    <subcellularLocation>
        <location evidence="1">Membrane</location>
        <topology evidence="1">Multi-pass membrane protein</topology>
    </subcellularLocation>
</comment>
<evidence type="ECO:0000256" key="2">
    <source>
        <dbReference type="ARBA" id="ARBA00022692"/>
    </source>
</evidence>
<dbReference type="GO" id="GO:0033281">
    <property type="term" value="C:TAT protein transport complex"/>
    <property type="evidence" value="ECO:0007669"/>
    <property type="project" value="UniProtKB-UniRule"/>
</dbReference>
<feature type="compositionally biased region" description="Basic residues" evidence="8">
    <location>
        <begin position="23"/>
        <end position="34"/>
    </location>
</feature>
<evidence type="ECO:0000256" key="5">
    <source>
        <dbReference type="ARBA" id="ARBA00023010"/>
    </source>
</evidence>
<dbReference type="Pfam" id="PF00902">
    <property type="entry name" value="TatC"/>
    <property type="match status" value="1"/>
</dbReference>
<dbReference type="PRINTS" id="PR01840">
    <property type="entry name" value="TATCFAMILY"/>
</dbReference>